<dbReference type="EMBL" id="OOIQ01000002">
    <property type="protein sequence ID" value="SPO43424.1"/>
    <property type="molecule type" value="Genomic_DNA"/>
</dbReference>
<proteinExistence type="predicted"/>
<dbReference type="RefSeq" id="XP_014658947.1">
    <property type="nucleotide sequence ID" value="XM_014803461.1"/>
</dbReference>
<feature type="region of interest" description="Disordered" evidence="1">
    <location>
        <begin position="1"/>
        <end position="41"/>
    </location>
</feature>
<sequence length="122" mass="13121">MRAGLLVSGAGPEPKRRPPPPPSCGSKHRRGSPAETSSKLSWIKGSALKNIQQIDANIKGRALKDIRQLDVKIELINDPSAAARRPGAGGRRKSLPICLNIKVLQHGLRTAAQQELHGITDQ</sequence>
<reference evidence="2" key="1">
    <citation type="submission" date="2018-03" db="EMBL/GenBank/DDBJ databases">
        <authorList>
            <person name="Guldener U."/>
        </authorList>
    </citation>
    <scope>NUCLEOTIDE SEQUENCE [LARGE SCALE GENOMIC DNA]</scope>
    <source>
        <strain evidence="2">ATCC34888</strain>
    </source>
</reference>
<keyword evidence="3" id="KW-1185">Reference proteome</keyword>
<comment type="caution">
    <text evidence="2">The sequence shown here is derived from an EMBL/GenBank/DDBJ whole genome shotgun (WGS) entry which is preliminary data.</text>
</comment>
<evidence type="ECO:0000313" key="3">
    <source>
        <dbReference type="Proteomes" id="UP000325008"/>
    </source>
</evidence>
<name>A0A5C3FG93_PSEA2</name>
<evidence type="ECO:0000313" key="2">
    <source>
        <dbReference type="EMBL" id="SPO43424.1"/>
    </source>
</evidence>
<dbReference type="Proteomes" id="UP000325008">
    <property type="component" value="Unassembled WGS sequence"/>
</dbReference>
<evidence type="ECO:0000256" key="1">
    <source>
        <dbReference type="SAM" id="MobiDB-lite"/>
    </source>
</evidence>
<dbReference type="AlphaFoldDB" id="A0A5C3FG93"/>
<protein>
    <submittedName>
        <fullName evidence="2">Uncharacterized protein</fullName>
    </submittedName>
</protein>
<gene>
    <name evidence="2" type="ORF">PSANT_01109</name>
</gene>
<organism evidence="2 3">
    <name type="scientific">Pseudozyma antarctica</name>
    <name type="common">Yeast</name>
    <name type="synonym">Candida antarctica</name>
    <dbReference type="NCBI Taxonomy" id="84753"/>
    <lineage>
        <taxon>Eukaryota</taxon>
        <taxon>Fungi</taxon>
        <taxon>Dikarya</taxon>
        <taxon>Basidiomycota</taxon>
        <taxon>Ustilaginomycotina</taxon>
        <taxon>Ustilaginomycetes</taxon>
        <taxon>Ustilaginales</taxon>
        <taxon>Ustilaginaceae</taxon>
        <taxon>Moesziomyces</taxon>
    </lineage>
</organism>
<accession>A0A5C3FG93</accession>